<dbReference type="Pfam" id="PF20174">
    <property type="entry name" value="DUF6540"/>
    <property type="match status" value="1"/>
</dbReference>
<gene>
    <name evidence="1" type="ORF">BDV25DRAFT_146628</name>
</gene>
<dbReference type="AlphaFoldDB" id="A0A5N6U967"/>
<keyword evidence="2" id="KW-1185">Reference proteome</keyword>
<name>A0A5N6U967_ASPAV</name>
<sequence>MPPSESTSKYPTPNTPTKTIGIFEVCEVEGVLFRRRRGTEHWAKYSPSSQSAPQHYDERPILSLVHERQEPGEPLHWSLFVARENEPGFVYQVTGDAEYMVYVPSLEPTDLTVSEAFLTLYELAPVTEEQRLIVEDIASKERPPSAANRRSVTENCQGWTVRVITRLVERGIVPDDKLEMAKSMLQPL</sequence>
<reference evidence="1 2" key="1">
    <citation type="submission" date="2019-04" db="EMBL/GenBank/DDBJ databases">
        <title>Friends and foes A comparative genomics study of 23 Aspergillus species from section Flavi.</title>
        <authorList>
            <consortium name="DOE Joint Genome Institute"/>
            <person name="Kjaerbolling I."/>
            <person name="Vesth T."/>
            <person name="Frisvad J.C."/>
            <person name="Nybo J.L."/>
            <person name="Theobald S."/>
            <person name="Kildgaard S."/>
            <person name="Isbrandt T."/>
            <person name="Kuo A."/>
            <person name="Sato A."/>
            <person name="Lyhne E.K."/>
            <person name="Kogle M.E."/>
            <person name="Wiebenga A."/>
            <person name="Kun R.S."/>
            <person name="Lubbers R.J."/>
            <person name="Makela M.R."/>
            <person name="Barry K."/>
            <person name="Chovatia M."/>
            <person name="Clum A."/>
            <person name="Daum C."/>
            <person name="Haridas S."/>
            <person name="He G."/>
            <person name="LaButti K."/>
            <person name="Lipzen A."/>
            <person name="Mondo S."/>
            <person name="Riley R."/>
            <person name="Salamov A."/>
            <person name="Simmons B.A."/>
            <person name="Magnuson J.K."/>
            <person name="Henrissat B."/>
            <person name="Mortensen U.H."/>
            <person name="Larsen T.O."/>
            <person name="Devries R.P."/>
            <person name="Grigoriev I.V."/>
            <person name="Machida M."/>
            <person name="Baker S.E."/>
            <person name="Andersen M.R."/>
        </authorList>
    </citation>
    <scope>NUCLEOTIDE SEQUENCE [LARGE SCALE GENOMIC DNA]</scope>
    <source>
        <strain evidence="1 2">IBT 18842</strain>
    </source>
</reference>
<accession>A0A5N6U967</accession>
<proteinExistence type="predicted"/>
<protein>
    <submittedName>
        <fullName evidence="1">Uncharacterized protein</fullName>
    </submittedName>
</protein>
<dbReference type="InterPro" id="IPR046670">
    <property type="entry name" value="DUF6540"/>
</dbReference>
<dbReference type="Proteomes" id="UP000325780">
    <property type="component" value="Unassembled WGS sequence"/>
</dbReference>
<dbReference type="EMBL" id="ML742024">
    <property type="protein sequence ID" value="KAE8155163.1"/>
    <property type="molecule type" value="Genomic_DNA"/>
</dbReference>
<dbReference type="OrthoDB" id="4342612at2759"/>
<organism evidence="1 2">
    <name type="scientific">Aspergillus avenaceus</name>
    <dbReference type="NCBI Taxonomy" id="36643"/>
    <lineage>
        <taxon>Eukaryota</taxon>
        <taxon>Fungi</taxon>
        <taxon>Dikarya</taxon>
        <taxon>Ascomycota</taxon>
        <taxon>Pezizomycotina</taxon>
        <taxon>Eurotiomycetes</taxon>
        <taxon>Eurotiomycetidae</taxon>
        <taxon>Eurotiales</taxon>
        <taxon>Aspergillaceae</taxon>
        <taxon>Aspergillus</taxon>
        <taxon>Aspergillus subgen. Circumdati</taxon>
    </lineage>
</organism>
<evidence type="ECO:0000313" key="2">
    <source>
        <dbReference type="Proteomes" id="UP000325780"/>
    </source>
</evidence>
<evidence type="ECO:0000313" key="1">
    <source>
        <dbReference type="EMBL" id="KAE8155163.1"/>
    </source>
</evidence>